<dbReference type="EMBL" id="JADQAZ010000003">
    <property type="protein sequence ID" value="MBT0958557.1"/>
    <property type="molecule type" value="Genomic_DNA"/>
</dbReference>
<evidence type="ECO:0000256" key="4">
    <source>
        <dbReference type="ARBA" id="ARBA00022475"/>
    </source>
</evidence>
<gene>
    <name evidence="9" type="ORF">IV417_14300</name>
</gene>
<feature type="transmembrane region" description="Helical" evidence="8">
    <location>
        <begin position="245"/>
        <end position="269"/>
    </location>
</feature>
<accession>A0AAP2G937</accession>
<feature type="transmembrane region" description="Helical" evidence="8">
    <location>
        <begin position="67"/>
        <end position="89"/>
    </location>
</feature>
<proteinExistence type="inferred from homology"/>
<dbReference type="RefSeq" id="WP_327795411.1">
    <property type="nucleotide sequence ID" value="NZ_JADQAZ010000003.1"/>
</dbReference>
<keyword evidence="3" id="KW-0813">Transport</keyword>
<dbReference type="InterPro" id="IPR037294">
    <property type="entry name" value="ABC_BtuC-like"/>
</dbReference>
<dbReference type="PANTHER" id="PTHR30472:SF24">
    <property type="entry name" value="FERRIC ENTEROBACTIN TRANSPORT SYSTEM PERMEASE PROTEIN FEPG"/>
    <property type="match status" value="1"/>
</dbReference>
<dbReference type="InterPro" id="IPR000522">
    <property type="entry name" value="ABC_transptr_permease_BtuC"/>
</dbReference>
<comment type="caution">
    <text evidence="9">The sequence shown here is derived from an EMBL/GenBank/DDBJ whole genome shotgun (WGS) entry which is preliminary data.</text>
</comment>
<feature type="transmembrane region" description="Helical" evidence="8">
    <location>
        <begin position="281"/>
        <end position="300"/>
    </location>
</feature>
<protein>
    <submittedName>
        <fullName evidence="9">Iron ABC transporter permease</fullName>
    </submittedName>
</protein>
<feature type="transmembrane region" description="Helical" evidence="8">
    <location>
        <begin position="307"/>
        <end position="328"/>
    </location>
</feature>
<evidence type="ECO:0000256" key="8">
    <source>
        <dbReference type="SAM" id="Phobius"/>
    </source>
</evidence>
<dbReference type="Pfam" id="PF01032">
    <property type="entry name" value="FecCD"/>
    <property type="match status" value="1"/>
</dbReference>
<dbReference type="SUPFAM" id="SSF81345">
    <property type="entry name" value="ABC transporter involved in vitamin B12 uptake, BtuC"/>
    <property type="match status" value="1"/>
</dbReference>
<dbReference type="CDD" id="cd06550">
    <property type="entry name" value="TM_ABC_iron-siderophores_like"/>
    <property type="match status" value="1"/>
</dbReference>
<evidence type="ECO:0000256" key="5">
    <source>
        <dbReference type="ARBA" id="ARBA00022692"/>
    </source>
</evidence>
<evidence type="ECO:0000256" key="7">
    <source>
        <dbReference type="ARBA" id="ARBA00023136"/>
    </source>
</evidence>
<keyword evidence="7 8" id="KW-0472">Membrane</keyword>
<evidence type="ECO:0000256" key="3">
    <source>
        <dbReference type="ARBA" id="ARBA00022448"/>
    </source>
</evidence>
<keyword evidence="5 8" id="KW-0812">Transmembrane</keyword>
<comment type="subcellular location">
    <subcellularLocation>
        <location evidence="1">Cell membrane</location>
        <topology evidence="1">Multi-pass membrane protein</topology>
    </subcellularLocation>
</comment>
<dbReference type="Proteomes" id="UP001315686">
    <property type="component" value="Unassembled WGS sequence"/>
</dbReference>
<dbReference type="AlphaFoldDB" id="A0AAP2G937"/>
<comment type="similarity">
    <text evidence="2">Belongs to the binding-protein-dependent transport system permease family. FecCD subfamily.</text>
</comment>
<dbReference type="PROSITE" id="PS51257">
    <property type="entry name" value="PROKAR_LIPOPROTEIN"/>
    <property type="match status" value="1"/>
</dbReference>
<dbReference type="GO" id="GO:0005886">
    <property type="term" value="C:plasma membrane"/>
    <property type="evidence" value="ECO:0007669"/>
    <property type="project" value="UniProtKB-SubCell"/>
</dbReference>
<dbReference type="Gene3D" id="1.10.3470.10">
    <property type="entry name" value="ABC transporter involved in vitamin B12 uptake, BtuC"/>
    <property type="match status" value="1"/>
</dbReference>
<evidence type="ECO:0000256" key="6">
    <source>
        <dbReference type="ARBA" id="ARBA00022989"/>
    </source>
</evidence>
<sequence length="337" mass="34406">MALAGRRQREGRRVVLALGGLVALVFCLVFLTLSCGRGCLAPADLMAALLGHEDAPGFIVNDLRLPRAALSLVTGLCFGLGGVAFQVMLRNPLASPDIIGISASAGAAAVFAIVILSFDGWVVSAVAVVSGLVVVVMIWALSSRRGAAGARLILIGIGVSAMLDSVTAYVLLEAPAWDRAEAMRWLTGSVNGAQMGQVWPVLGALVVFGGLLAAVSRDLDILRLGDDAAQALGVRADGTRLRVTVAAVGLVAFATSAAGPISFVAFLSGPIAARVMGPSRGLLPAAGLIGAVLVLAGDYVGQFMLPYRLPVGVVTGAVGAPFLLYLIVRTNRNGGTI</sequence>
<reference evidence="9 10" key="1">
    <citation type="journal article" date="2021" name="Arch. Microbiol.">
        <title>Harenicola maris gen. nov., sp. nov. isolated from the Sea of Japan shallow sediments.</title>
        <authorList>
            <person name="Romanenko L.A."/>
            <person name="Kurilenko V.V."/>
            <person name="Chernysheva N.Y."/>
            <person name="Tekutyeva L.A."/>
            <person name="Velansky P.V."/>
            <person name="Svetashev V.I."/>
            <person name="Isaeva M.P."/>
        </authorList>
    </citation>
    <scope>NUCLEOTIDE SEQUENCE [LARGE SCALE GENOMIC DNA]</scope>
    <source>
        <strain evidence="9 10">KMM 3653</strain>
    </source>
</reference>
<name>A0AAP2G937_9RHOB</name>
<feature type="transmembrane region" description="Helical" evidence="8">
    <location>
        <begin position="153"/>
        <end position="177"/>
    </location>
</feature>
<organism evidence="9 10">
    <name type="scientific">Harenicola maris</name>
    <dbReference type="NCBI Taxonomy" id="2841044"/>
    <lineage>
        <taxon>Bacteria</taxon>
        <taxon>Pseudomonadati</taxon>
        <taxon>Pseudomonadota</taxon>
        <taxon>Alphaproteobacteria</taxon>
        <taxon>Rhodobacterales</taxon>
        <taxon>Paracoccaceae</taxon>
        <taxon>Harenicola</taxon>
    </lineage>
</organism>
<evidence type="ECO:0000313" key="9">
    <source>
        <dbReference type="EMBL" id="MBT0958557.1"/>
    </source>
</evidence>
<feature type="transmembrane region" description="Helical" evidence="8">
    <location>
        <begin position="197"/>
        <end position="215"/>
    </location>
</feature>
<keyword evidence="6 8" id="KW-1133">Transmembrane helix</keyword>
<dbReference type="PANTHER" id="PTHR30472">
    <property type="entry name" value="FERRIC ENTEROBACTIN TRANSPORT SYSTEM PERMEASE PROTEIN"/>
    <property type="match status" value="1"/>
</dbReference>
<dbReference type="GO" id="GO:0022857">
    <property type="term" value="F:transmembrane transporter activity"/>
    <property type="evidence" value="ECO:0007669"/>
    <property type="project" value="InterPro"/>
</dbReference>
<evidence type="ECO:0000256" key="2">
    <source>
        <dbReference type="ARBA" id="ARBA00007935"/>
    </source>
</evidence>
<dbReference type="GO" id="GO:0033214">
    <property type="term" value="P:siderophore-iron import into cell"/>
    <property type="evidence" value="ECO:0007669"/>
    <property type="project" value="TreeGrafter"/>
</dbReference>
<keyword evidence="4" id="KW-1003">Cell membrane</keyword>
<feature type="transmembrane region" description="Helical" evidence="8">
    <location>
        <begin position="98"/>
        <end position="116"/>
    </location>
</feature>
<feature type="transmembrane region" description="Helical" evidence="8">
    <location>
        <begin position="122"/>
        <end position="141"/>
    </location>
</feature>
<keyword evidence="10" id="KW-1185">Reference proteome</keyword>
<evidence type="ECO:0000313" key="10">
    <source>
        <dbReference type="Proteomes" id="UP001315686"/>
    </source>
</evidence>
<evidence type="ECO:0000256" key="1">
    <source>
        <dbReference type="ARBA" id="ARBA00004651"/>
    </source>
</evidence>